<dbReference type="PROSITE" id="PS50885">
    <property type="entry name" value="HAMP"/>
    <property type="match status" value="1"/>
</dbReference>
<accession>A0A4R5KIC8</accession>
<feature type="transmembrane region" description="Helical" evidence="7">
    <location>
        <begin position="12"/>
        <end position="30"/>
    </location>
</feature>
<dbReference type="AlphaFoldDB" id="A0A4R5KIC8"/>
<comment type="subcellular location">
    <subcellularLocation>
        <location evidence="1">Cell membrane</location>
    </subcellularLocation>
</comment>
<evidence type="ECO:0000259" key="8">
    <source>
        <dbReference type="PROSITE" id="PS50111"/>
    </source>
</evidence>
<feature type="domain" description="Methyl-accepting transducer" evidence="8">
    <location>
        <begin position="374"/>
        <end position="610"/>
    </location>
</feature>
<name>A0A4R5KIC8_9BACL</name>
<keyword evidence="4 6" id="KW-0807">Transducer</keyword>
<dbReference type="SMART" id="SM00283">
    <property type="entry name" value="MA"/>
    <property type="match status" value="1"/>
</dbReference>
<protein>
    <submittedName>
        <fullName evidence="10">Methyl-accepting chemotaxis protein</fullName>
    </submittedName>
</protein>
<evidence type="ECO:0000256" key="3">
    <source>
        <dbReference type="ARBA" id="ARBA00023136"/>
    </source>
</evidence>
<dbReference type="PROSITE" id="PS50111">
    <property type="entry name" value="CHEMOTAXIS_TRANSDUC_2"/>
    <property type="match status" value="1"/>
</dbReference>
<evidence type="ECO:0000256" key="1">
    <source>
        <dbReference type="ARBA" id="ARBA00004236"/>
    </source>
</evidence>
<evidence type="ECO:0000259" key="9">
    <source>
        <dbReference type="PROSITE" id="PS50885"/>
    </source>
</evidence>
<dbReference type="SUPFAM" id="SSF58104">
    <property type="entry name" value="Methyl-accepting chemotaxis protein (MCP) signaling domain"/>
    <property type="match status" value="1"/>
</dbReference>
<evidence type="ECO:0000313" key="11">
    <source>
        <dbReference type="Proteomes" id="UP000295636"/>
    </source>
</evidence>
<keyword evidence="3 7" id="KW-0472">Membrane</keyword>
<dbReference type="GO" id="GO:0007165">
    <property type="term" value="P:signal transduction"/>
    <property type="evidence" value="ECO:0007669"/>
    <property type="project" value="UniProtKB-KW"/>
</dbReference>
<dbReference type="GO" id="GO:0005886">
    <property type="term" value="C:plasma membrane"/>
    <property type="evidence" value="ECO:0007669"/>
    <property type="project" value="UniProtKB-SubCell"/>
</dbReference>
<keyword evidence="11" id="KW-1185">Reference proteome</keyword>
<keyword evidence="7" id="KW-1133">Transmembrane helix</keyword>
<evidence type="ECO:0000256" key="6">
    <source>
        <dbReference type="PROSITE-ProRule" id="PRU00284"/>
    </source>
</evidence>
<reference evidence="10 11" key="1">
    <citation type="submission" date="2019-03" db="EMBL/GenBank/DDBJ databases">
        <title>This is whole genome sequence of Paenibacillus sp MS74 strain.</title>
        <authorList>
            <person name="Trinh H.N."/>
        </authorList>
    </citation>
    <scope>NUCLEOTIDE SEQUENCE [LARGE SCALE GENOMIC DNA]</scope>
    <source>
        <strain evidence="10 11">MS74</strain>
    </source>
</reference>
<gene>
    <name evidence="10" type="ORF">E1757_24260</name>
</gene>
<dbReference type="EMBL" id="SMRT01000013">
    <property type="protein sequence ID" value="TDF94515.1"/>
    <property type="molecule type" value="Genomic_DNA"/>
</dbReference>
<dbReference type="PANTHER" id="PTHR32089:SF112">
    <property type="entry name" value="LYSOZYME-LIKE PROTEIN-RELATED"/>
    <property type="match status" value="1"/>
</dbReference>
<dbReference type="Gene3D" id="1.10.287.950">
    <property type="entry name" value="Methyl-accepting chemotaxis protein"/>
    <property type="match status" value="1"/>
</dbReference>
<evidence type="ECO:0000256" key="7">
    <source>
        <dbReference type="SAM" id="Phobius"/>
    </source>
</evidence>
<evidence type="ECO:0000256" key="4">
    <source>
        <dbReference type="ARBA" id="ARBA00023224"/>
    </source>
</evidence>
<dbReference type="InterPro" id="IPR003660">
    <property type="entry name" value="HAMP_dom"/>
</dbReference>
<keyword evidence="2" id="KW-1003">Cell membrane</keyword>
<evidence type="ECO:0000313" key="10">
    <source>
        <dbReference type="EMBL" id="TDF94515.1"/>
    </source>
</evidence>
<dbReference type="RefSeq" id="WP_133232985.1">
    <property type="nucleotide sequence ID" value="NZ_SMRT01000013.1"/>
</dbReference>
<evidence type="ECO:0000256" key="2">
    <source>
        <dbReference type="ARBA" id="ARBA00022475"/>
    </source>
</evidence>
<evidence type="ECO:0000256" key="5">
    <source>
        <dbReference type="ARBA" id="ARBA00029447"/>
    </source>
</evidence>
<feature type="transmembrane region" description="Helical" evidence="7">
    <location>
        <begin position="280"/>
        <end position="298"/>
    </location>
</feature>
<dbReference type="OrthoDB" id="2493490at2"/>
<dbReference type="CDD" id="cd11386">
    <property type="entry name" value="MCP_signal"/>
    <property type="match status" value="1"/>
</dbReference>
<comment type="similarity">
    <text evidence="5">Belongs to the methyl-accepting chemotaxis (MCP) protein family.</text>
</comment>
<proteinExistence type="inferred from homology"/>
<dbReference type="PANTHER" id="PTHR32089">
    <property type="entry name" value="METHYL-ACCEPTING CHEMOTAXIS PROTEIN MCPB"/>
    <property type="match status" value="1"/>
</dbReference>
<dbReference type="InterPro" id="IPR004089">
    <property type="entry name" value="MCPsignal_dom"/>
</dbReference>
<dbReference type="Pfam" id="PF00015">
    <property type="entry name" value="MCPsignal"/>
    <property type="match status" value="1"/>
</dbReference>
<sequence length="660" mass="71337">MFSWIHSITVRFMWITGLVLLVLMGGIYAYQWQEIRKDAEDQLYQKGSSLAISMSKTLQSIAEDDIRDGVLIKGGIKWTGAELRANLFNDKLQPAPGSEQELKKRSQDQAYAQATQTLFDGRKIPLAQYEQKYTSAYDIYTDDHWQKVIDSYMTDDSIVFSVAAAYSDNPDFAGYVATHNMLYSATDETSKDAWGTTGLLSQKYRGKRVFNDATGYADVANTDLSKAMLQKYPQIVEGKVIERWVVSYPLMIDGKHWGAARIAMSKQASEAMIANQRWKIGLELALLYIAVLVMLYILSRVIVARKLRFVLQAAVNLNSREADLTYRIPVRGKDELAGLSEEINRFIGHLQTMMGSIQAMSIQVGDTSQSLAEQSARSTAAATGISRTVGEMAAGAESQATGARDSAKAIEEMALGIQRIAAASAQVMEMTQHLVQEVEQGNEASEKAMNQMATLSQSASEAGAAIQKLEAGMQTVGEMAQVISGIASQTGLLALNAAIEAARAGEQGKGFAIVASEVRKLADQSEASAQRINEMVSDIQTAMNAAVAAMQAGGRDVKDGVQEVSRVRSSLERMLDSVHQASGQMEEVSAAAEQMSAGTEEVAAGIEEMARIAGTVSDHAGRMAEASRAQLSDAEEAGSLSGTMSEAAQQLKSAAGRFKV</sequence>
<dbReference type="Proteomes" id="UP000295636">
    <property type="component" value="Unassembled WGS sequence"/>
</dbReference>
<comment type="caution">
    <text evidence="10">The sequence shown here is derived from an EMBL/GenBank/DDBJ whole genome shotgun (WGS) entry which is preliminary data.</text>
</comment>
<feature type="domain" description="HAMP" evidence="9">
    <location>
        <begin position="323"/>
        <end position="355"/>
    </location>
</feature>
<keyword evidence="7" id="KW-0812">Transmembrane</keyword>
<organism evidence="10 11">
    <name type="scientific">Paenibacillus piri</name>
    <dbReference type="NCBI Taxonomy" id="2547395"/>
    <lineage>
        <taxon>Bacteria</taxon>
        <taxon>Bacillati</taxon>
        <taxon>Bacillota</taxon>
        <taxon>Bacilli</taxon>
        <taxon>Bacillales</taxon>
        <taxon>Paenibacillaceae</taxon>
        <taxon>Paenibacillus</taxon>
    </lineage>
</organism>